<dbReference type="KEGG" id="ccin:112494132"/>
<protein>
    <submittedName>
        <fullName evidence="11">Nuclease HARBI1</fullName>
    </submittedName>
</protein>
<keyword evidence="8" id="KW-0812">Transmembrane</keyword>
<evidence type="ECO:0000313" key="11">
    <source>
        <dbReference type="RefSeq" id="XP_024939244.1"/>
    </source>
</evidence>
<evidence type="ECO:0000256" key="8">
    <source>
        <dbReference type="SAM" id="Phobius"/>
    </source>
</evidence>
<organism evidence="10 11">
    <name type="scientific">Cephus cinctus</name>
    <name type="common">Wheat stem sawfly</name>
    <dbReference type="NCBI Taxonomy" id="211228"/>
    <lineage>
        <taxon>Eukaryota</taxon>
        <taxon>Metazoa</taxon>
        <taxon>Ecdysozoa</taxon>
        <taxon>Arthropoda</taxon>
        <taxon>Hexapoda</taxon>
        <taxon>Insecta</taxon>
        <taxon>Pterygota</taxon>
        <taxon>Neoptera</taxon>
        <taxon>Endopterygota</taxon>
        <taxon>Hymenoptera</taxon>
        <taxon>Cephoidea</taxon>
        <taxon>Cephidae</taxon>
        <taxon>Cephus</taxon>
    </lineage>
</organism>
<dbReference type="Pfam" id="PF13359">
    <property type="entry name" value="DDE_Tnp_4"/>
    <property type="match status" value="1"/>
</dbReference>
<evidence type="ECO:0000256" key="3">
    <source>
        <dbReference type="ARBA" id="ARBA00006958"/>
    </source>
</evidence>
<reference evidence="11" key="1">
    <citation type="submission" date="2025-08" db="UniProtKB">
        <authorList>
            <consortium name="RefSeq"/>
        </authorList>
    </citation>
    <scope>IDENTIFICATION</scope>
</reference>
<evidence type="ECO:0000259" key="9">
    <source>
        <dbReference type="Pfam" id="PF13359"/>
    </source>
</evidence>
<comment type="subcellular location">
    <subcellularLocation>
        <location evidence="2">Nucleus</location>
    </subcellularLocation>
</comment>
<evidence type="ECO:0000256" key="2">
    <source>
        <dbReference type="ARBA" id="ARBA00004123"/>
    </source>
</evidence>
<keyword evidence="6" id="KW-0378">Hydrolase</keyword>
<name>A0AAJ7VZT0_CEPCN</name>
<keyword evidence="8" id="KW-0472">Membrane</keyword>
<dbReference type="GO" id="GO:0004518">
    <property type="term" value="F:nuclease activity"/>
    <property type="evidence" value="ECO:0007669"/>
    <property type="project" value="UniProtKB-KW"/>
</dbReference>
<dbReference type="GO" id="GO:0005634">
    <property type="term" value="C:nucleus"/>
    <property type="evidence" value="ECO:0007669"/>
    <property type="project" value="UniProtKB-SubCell"/>
</dbReference>
<dbReference type="RefSeq" id="XP_024939244.1">
    <property type="nucleotide sequence ID" value="XM_025083476.1"/>
</dbReference>
<dbReference type="InterPro" id="IPR045249">
    <property type="entry name" value="HARBI1-like"/>
</dbReference>
<evidence type="ECO:0000256" key="6">
    <source>
        <dbReference type="ARBA" id="ARBA00022801"/>
    </source>
</evidence>
<dbReference type="GeneID" id="112494132"/>
<evidence type="ECO:0000256" key="1">
    <source>
        <dbReference type="ARBA" id="ARBA00001968"/>
    </source>
</evidence>
<dbReference type="PANTHER" id="PTHR22930:SF289">
    <property type="entry name" value="DDE TNP4 DOMAIN-CONTAINING PROTEIN-RELATED"/>
    <property type="match status" value="1"/>
</dbReference>
<comment type="cofactor">
    <cofactor evidence="1">
        <name>a divalent metal cation</name>
        <dbReference type="ChEBI" id="CHEBI:60240"/>
    </cofactor>
</comment>
<keyword evidence="8" id="KW-1133">Transmembrane helix</keyword>
<dbReference type="GO" id="GO:0016787">
    <property type="term" value="F:hydrolase activity"/>
    <property type="evidence" value="ECO:0007669"/>
    <property type="project" value="UniProtKB-KW"/>
</dbReference>
<keyword evidence="7" id="KW-0539">Nucleus</keyword>
<keyword evidence="10" id="KW-1185">Reference proteome</keyword>
<dbReference type="PANTHER" id="PTHR22930">
    <property type="match status" value="1"/>
</dbReference>
<dbReference type="Proteomes" id="UP000694920">
    <property type="component" value="Unplaced"/>
</dbReference>
<evidence type="ECO:0000313" key="10">
    <source>
        <dbReference type="Proteomes" id="UP000694920"/>
    </source>
</evidence>
<evidence type="ECO:0000256" key="7">
    <source>
        <dbReference type="ARBA" id="ARBA00023242"/>
    </source>
</evidence>
<feature type="domain" description="DDE Tnp4" evidence="9">
    <location>
        <begin position="90"/>
        <end position="209"/>
    </location>
</feature>
<dbReference type="InterPro" id="IPR027806">
    <property type="entry name" value="HARBI1_dom"/>
</dbReference>
<keyword evidence="5" id="KW-0479">Metal-binding</keyword>
<feature type="transmembrane region" description="Helical" evidence="8">
    <location>
        <begin position="21"/>
        <end position="40"/>
    </location>
</feature>
<sequence>MESVDDVDNIADLKLLHAKKIYLLLFFLAQLIFVGDLHGFSQQTVSKIVHAVSEATAGLFPCFIAFSQQVEAIQIGLYNLAQFPQAVGCIDCTHVPIKSPGREVAQLYINRKDYYSLNVQIVCDAHRRILDIVARWRGSVHDARIWDNCSLKDEFKLQSSKIKGVLLGDSGYPYKFYLLTPFLRPRTPAEERYNASHVQTRNVVEHCFGE</sequence>
<comment type="similarity">
    <text evidence="3">Belongs to the HARBI1 family.</text>
</comment>
<dbReference type="GO" id="GO:0046872">
    <property type="term" value="F:metal ion binding"/>
    <property type="evidence" value="ECO:0007669"/>
    <property type="project" value="UniProtKB-KW"/>
</dbReference>
<dbReference type="AlphaFoldDB" id="A0AAJ7VZT0"/>
<accession>A0AAJ7VZT0</accession>
<proteinExistence type="inferred from homology"/>
<keyword evidence="4" id="KW-0540">Nuclease</keyword>
<evidence type="ECO:0000256" key="4">
    <source>
        <dbReference type="ARBA" id="ARBA00022722"/>
    </source>
</evidence>
<evidence type="ECO:0000256" key="5">
    <source>
        <dbReference type="ARBA" id="ARBA00022723"/>
    </source>
</evidence>
<gene>
    <name evidence="11" type="primary">LOC112494132</name>
</gene>